<dbReference type="AlphaFoldDB" id="A0A1G2FEJ6"/>
<gene>
    <name evidence="1" type="ORF">A3J64_02630</name>
</gene>
<accession>A0A1G2FEJ6</accession>
<evidence type="ECO:0000313" key="1">
    <source>
        <dbReference type="EMBL" id="OGZ36496.1"/>
    </source>
</evidence>
<dbReference type="Proteomes" id="UP000177061">
    <property type="component" value="Unassembled WGS sequence"/>
</dbReference>
<protein>
    <submittedName>
        <fullName evidence="1">Uncharacterized protein</fullName>
    </submittedName>
</protein>
<dbReference type="STRING" id="1801997.A3J64_02630"/>
<proteinExistence type="predicted"/>
<evidence type="ECO:0000313" key="2">
    <source>
        <dbReference type="Proteomes" id="UP000177061"/>
    </source>
</evidence>
<name>A0A1G2FEJ6_9BACT</name>
<sequence length="112" mass="13434">MLFKGPRNDKNIFWTEHSKIKMRQYRLSESRLKRILRAPHRREKGIAPKTIALMQRDGPRKKPREIWLMYQQVGRRKKIISAWRYPGESPVGEPIPVPEDILEELKNLNFDK</sequence>
<organism evidence="1 2">
    <name type="scientific">Candidatus Portnoybacteria bacterium RIFCSPHIGHO2_12_FULL_38_9</name>
    <dbReference type="NCBI Taxonomy" id="1801997"/>
    <lineage>
        <taxon>Bacteria</taxon>
        <taxon>Candidatus Portnoyibacteriota</taxon>
    </lineage>
</organism>
<comment type="caution">
    <text evidence="1">The sequence shown here is derived from an EMBL/GenBank/DDBJ whole genome shotgun (WGS) entry which is preliminary data.</text>
</comment>
<reference evidence="1 2" key="1">
    <citation type="journal article" date="2016" name="Nat. Commun.">
        <title>Thousands of microbial genomes shed light on interconnected biogeochemical processes in an aquifer system.</title>
        <authorList>
            <person name="Anantharaman K."/>
            <person name="Brown C.T."/>
            <person name="Hug L.A."/>
            <person name="Sharon I."/>
            <person name="Castelle C.J."/>
            <person name="Probst A.J."/>
            <person name="Thomas B.C."/>
            <person name="Singh A."/>
            <person name="Wilkins M.J."/>
            <person name="Karaoz U."/>
            <person name="Brodie E.L."/>
            <person name="Williams K.H."/>
            <person name="Hubbard S.S."/>
            <person name="Banfield J.F."/>
        </authorList>
    </citation>
    <scope>NUCLEOTIDE SEQUENCE [LARGE SCALE GENOMIC DNA]</scope>
</reference>
<dbReference type="EMBL" id="MHNB01000025">
    <property type="protein sequence ID" value="OGZ36496.1"/>
    <property type="molecule type" value="Genomic_DNA"/>
</dbReference>